<keyword evidence="2" id="KW-1185">Reference proteome</keyword>
<organism evidence="1 2">
    <name type="scientific">Massilia hydrophila</name>
    <dbReference type="NCBI Taxonomy" id="3044279"/>
    <lineage>
        <taxon>Bacteria</taxon>
        <taxon>Pseudomonadati</taxon>
        <taxon>Pseudomonadota</taxon>
        <taxon>Betaproteobacteria</taxon>
        <taxon>Burkholderiales</taxon>
        <taxon>Oxalobacteraceae</taxon>
        <taxon>Telluria group</taxon>
        <taxon>Massilia</taxon>
    </lineage>
</organism>
<dbReference type="Proteomes" id="UP001198602">
    <property type="component" value="Unassembled WGS sequence"/>
</dbReference>
<evidence type="ECO:0000313" key="2">
    <source>
        <dbReference type="Proteomes" id="UP001198602"/>
    </source>
</evidence>
<feature type="non-terminal residue" evidence="1">
    <location>
        <position position="1"/>
    </location>
</feature>
<sequence>IVIPGLVILFTKKDNKKQVVKKSSLVIAALILFGSCSVPKKTLQPEKLNVPTSFSKHLSPDSLNVGSRSWKEIFKDPKLVSLIDSALQNNLDIRQSILRLESAQAYFKQRKAALGPTVEAAVEGGIRKYG</sequence>
<protein>
    <submittedName>
        <fullName evidence="1">TolC family protein</fullName>
    </submittedName>
</protein>
<dbReference type="Gene3D" id="1.20.1600.10">
    <property type="entry name" value="Outer membrane efflux proteins (OEP)"/>
    <property type="match status" value="1"/>
</dbReference>
<proteinExistence type="predicted"/>
<accession>A0ABS7YFK6</accession>
<name>A0ABS7YFK6_9BURK</name>
<dbReference type="EMBL" id="JAHYBX010000081">
    <property type="protein sequence ID" value="MCA1858494.1"/>
    <property type="molecule type" value="Genomic_DNA"/>
</dbReference>
<evidence type="ECO:0000313" key="1">
    <source>
        <dbReference type="EMBL" id="MCA1858494.1"/>
    </source>
</evidence>
<comment type="caution">
    <text evidence="1">The sequence shown here is derived from an EMBL/GenBank/DDBJ whole genome shotgun (WGS) entry which is preliminary data.</text>
</comment>
<gene>
    <name evidence="1" type="ORF">LE190_21585</name>
</gene>
<reference evidence="1 2" key="1">
    <citation type="submission" date="2021-07" db="EMBL/GenBank/DDBJ databases">
        <title>Characterization of Violacein-producing bacteria and related species.</title>
        <authorList>
            <person name="Wilson H.S."/>
            <person name="De Leon M.E."/>
        </authorList>
    </citation>
    <scope>NUCLEOTIDE SEQUENCE [LARGE SCALE GENOMIC DNA]</scope>
    <source>
        <strain evidence="1 2">HSC-2F05</strain>
    </source>
</reference>
<dbReference type="SUPFAM" id="SSF56954">
    <property type="entry name" value="Outer membrane efflux proteins (OEP)"/>
    <property type="match status" value="1"/>
</dbReference>
<feature type="non-terminal residue" evidence="1">
    <location>
        <position position="130"/>
    </location>
</feature>